<dbReference type="PROSITE" id="PS50966">
    <property type="entry name" value="ZF_SWIM"/>
    <property type="match status" value="1"/>
</dbReference>
<keyword evidence="7" id="KW-1185">Reference proteome</keyword>
<evidence type="ECO:0000259" key="4">
    <source>
        <dbReference type="PROSITE" id="PS51192"/>
    </source>
</evidence>
<protein>
    <submittedName>
        <fullName evidence="6">RNA polymerase-associated protein RapA</fullName>
    </submittedName>
</protein>
<feature type="domain" description="Helicase C-terminal" evidence="5">
    <location>
        <begin position="919"/>
        <end position="1076"/>
    </location>
</feature>
<dbReference type="Pfam" id="PF00271">
    <property type="entry name" value="Helicase_C"/>
    <property type="match status" value="1"/>
</dbReference>
<evidence type="ECO:0000313" key="7">
    <source>
        <dbReference type="Proteomes" id="UP000050326"/>
    </source>
</evidence>
<dbReference type="InterPro" id="IPR013663">
    <property type="entry name" value="Helicase_SWF/SNF/SWI_bac"/>
</dbReference>
<dbReference type="Gene3D" id="3.40.50.300">
    <property type="entry name" value="P-loop containing nucleotide triphosphate hydrolases"/>
    <property type="match status" value="1"/>
</dbReference>
<dbReference type="InterPro" id="IPR049730">
    <property type="entry name" value="SNF2/RAD54-like_C"/>
</dbReference>
<dbReference type="PATRIC" id="fig|36849.3.peg.1025"/>
<sequence length="1083" mass="124390">MFNISENKIKNMCTSYEVYIRGLRYFLEGRIKDIDIDEILGFVEATVYGSRDYYVNIEFSHHGDLIDAACSCPAYYGQEGMCKHIAAVLLYIHNRGRTSNLSINQGAVENHGFRQSNEIISFFENKLIPVSAQPINIEVTMEIFMSGMYGKDIRPAISLRIGDKKLYVVKNIKDLVRSIDSYKPLDFGKNFTFDPSQHCFKESDLTLVEFFKEMNDIDKTVESNASYRFDHSGGLFRGKYLYIPYKILGRFLKLMEDKPLKVIAREKEYNDVKIIDRDLPVEFLLKKPDNNLVLNINISSDVIPLSPDGKHMFANGTIYNPSQDQIENLAPFYRAIAQSGTREFKFSQKDSERFASVVMPNIKKAGQLNVDATVKELFYQQPVEASVYLDKNDDAITVSIGFTYGDITIDPFNQKHMDSKLIIIRDYEKERKILDIFEQSGFKINKDAVYLDDDDLIYDFLAIHIPRLQELCQVYYSESFKAIRLYDSSYYRSSIRYNEETDLLEFNFSIDGIDKESLPSIFASLKRKKKYHRLPDGSHLPLDTDSLHNMSSLMEYLDLEGEDLKKDIINLPKFKAMYLDDSLKSFDSVYVERNLAFKRLVENIMEPKDTDFKVPENLEGIMRGYQVTGFKWLKNLSAYGMGGILADDMGLGKTLQTIAFIMSEKEKSSLPSLVICPTSLVYNWESEIQKFAPSLRALVIAGNKFEREDMFREINNADVVITSYPLIRRDIENYGDITFNYCILDEAQHIKNPSSVNAKSVKEIRAKGYFALTGTPIENNLTELWSIFDFLMPGYLSSHGKFIARFEKPIAGNDNKDSLKELSKYVRPFILRRLKKDVLKELPPKIESVLTSELTEEQKKVYLAYLAQIKGEIEEGIRIKGFEKSHIQILAGLTRLRQICCHPSLFIENYDGTSGKMEMVMELLDELMAGSHRVLLFSQFTGVLKLIEGHLKKENISFFYLDGSTKAEDRRDMVKAFNQGFRNVFLISLKAGGTGLNLTGADTVIHFDPWWNPAVEEQATDRAHRIGQLSTVQVMKLITKGTIEEKIYAMQQKKKELINSVLKPGETFISKMTEEDIRELFRV</sequence>
<dbReference type="GO" id="GO:0008270">
    <property type="term" value="F:zinc ion binding"/>
    <property type="evidence" value="ECO:0007669"/>
    <property type="project" value="UniProtKB-KW"/>
</dbReference>
<accession>A0A0P8WAS2</accession>
<dbReference type="Pfam" id="PF04434">
    <property type="entry name" value="SWIM"/>
    <property type="match status" value="1"/>
</dbReference>
<dbReference type="PANTHER" id="PTHR10799">
    <property type="entry name" value="SNF2/RAD54 HELICASE FAMILY"/>
    <property type="match status" value="1"/>
</dbReference>
<dbReference type="Gene3D" id="3.40.50.10810">
    <property type="entry name" value="Tandem AAA-ATPase domain"/>
    <property type="match status" value="1"/>
</dbReference>
<evidence type="ECO:0000313" key="6">
    <source>
        <dbReference type="EMBL" id="KPU45725.1"/>
    </source>
</evidence>
<dbReference type="InterPro" id="IPR027417">
    <property type="entry name" value="P-loop_NTPase"/>
</dbReference>
<name>A0A0P8WAS2_9CLOT</name>
<dbReference type="RefSeq" id="WP_054874055.1">
    <property type="nucleotide sequence ID" value="NZ_LKET01000021.1"/>
</dbReference>
<dbReference type="InterPro" id="IPR000330">
    <property type="entry name" value="SNF2_N"/>
</dbReference>
<feature type="domain" description="Helicase ATP-binding" evidence="4">
    <location>
        <begin position="634"/>
        <end position="794"/>
    </location>
</feature>
<organism evidence="6 7">
    <name type="scientific">Oxobacter pfennigii</name>
    <dbReference type="NCBI Taxonomy" id="36849"/>
    <lineage>
        <taxon>Bacteria</taxon>
        <taxon>Bacillati</taxon>
        <taxon>Bacillota</taxon>
        <taxon>Clostridia</taxon>
        <taxon>Eubacteriales</taxon>
        <taxon>Clostridiaceae</taxon>
        <taxon>Oxobacter</taxon>
    </lineage>
</organism>
<dbReference type="Pfam" id="PF08455">
    <property type="entry name" value="SNF2_assoc"/>
    <property type="match status" value="1"/>
</dbReference>
<dbReference type="Pfam" id="PF00176">
    <property type="entry name" value="SNF2-rel_dom"/>
    <property type="match status" value="1"/>
</dbReference>
<dbReference type="OrthoDB" id="9760715at2"/>
<dbReference type="SMART" id="SM00487">
    <property type="entry name" value="DEXDc"/>
    <property type="match status" value="1"/>
</dbReference>
<gene>
    <name evidence="6" type="primary">rapA_1</name>
    <name evidence="6" type="ORF">OXPF_09590</name>
</gene>
<dbReference type="PROSITE" id="PS51194">
    <property type="entry name" value="HELICASE_CTER"/>
    <property type="match status" value="1"/>
</dbReference>
<dbReference type="SUPFAM" id="SSF52540">
    <property type="entry name" value="P-loop containing nucleoside triphosphate hydrolases"/>
    <property type="match status" value="2"/>
</dbReference>
<dbReference type="InterPro" id="IPR038718">
    <property type="entry name" value="SNF2-like_sf"/>
</dbReference>
<keyword evidence="2" id="KW-0863">Zinc-finger</keyword>
<dbReference type="EMBL" id="LKET01000021">
    <property type="protein sequence ID" value="KPU45725.1"/>
    <property type="molecule type" value="Genomic_DNA"/>
</dbReference>
<dbReference type="PROSITE" id="PS51192">
    <property type="entry name" value="HELICASE_ATP_BIND_1"/>
    <property type="match status" value="1"/>
</dbReference>
<dbReference type="FunFam" id="3.40.50.300:FF:000533">
    <property type="entry name" value="Helicase, Snf2 family"/>
    <property type="match status" value="1"/>
</dbReference>
<keyword evidence="1" id="KW-0378">Hydrolase</keyword>
<keyword evidence="2" id="KW-0479">Metal-binding</keyword>
<dbReference type="FunFam" id="3.40.50.10810:FF:000054">
    <property type="entry name" value="Helicase, Snf2 family"/>
    <property type="match status" value="1"/>
</dbReference>
<dbReference type="InterPro" id="IPR001650">
    <property type="entry name" value="Helicase_C-like"/>
</dbReference>
<dbReference type="Proteomes" id="UP000050326">
    <property type="component" value="Unassembled WGS sequence"/>
</dbReference>
<dbReference type="GO" id="GO:0005524">
    <property type="term" value="F:ATP binding"/>
    <property type="evidence" value="ECO:0007669"/>
    <property type="project" value="InterPro"/>
</dbReference>
<dbReference type="GO" id="GO:0016787">
    <property type="term" value="F:hydrolase activity"/>
    <property type="evidence" value="ECO:0007669"/>
    <property type="project" value="UniProtKB-KW"/>
</dbReference>
<evidence type="ECO:0000256" key="2">
    <source>
        <dbReference type="PROSITE-ProRule" id="PRU00325"/>
    </source>
</evidence>
<proteinExistence type="predicted"/>
<dbReference type="InterPro" id="IPR014001">
    <property type="entry name" value="Helicase_ATP-bd"/>
</dbReference>
<dbReference type="CDD" id="cd18793">
    <property type="entry name" value="SF2_C_SNF"/>
    <property type="match status" value="1"/>
</dbReference>
<dbReference type="CDD" id="cd18012">
    <property type="entry name" value="DEXQc_arch_SWI2_SNF2"/>
    <property type="match status" value="1"/>
</dbReference>
<evidence type="ECO:0000256" key="1">
    <source>
        <dbReference type="ARBA" id="ARBA00022801"/>
    </source>
</evidence>
<dbReference type="SMART" id="SM00490">
    <property type="entry name" value="HELICc"/>
    <property type="match status" value="1"/>
</dbReference>
<keyword evidence="2" id="KW-0862">Zinc</keyword>
<comment type="caution">
    <text evidence="6">The sequence shown here is derived from an EMBL/GenBank/DDBJ whole genome shotgun (WGS) entry which is preliminary data.</text>
</comment>
<dbReference type="STRING" id="36849.OXPF_09590"/>
<dbReference type="InterPro" id="IPR007527">
    <property type="entry name" value="Znf_SWIM"/>
</dbReference>
<evidence type="ECO:0000259" key="3">
    <source>
        <dbReference type="PROSITE" id="PS50966"/>
    </source>
</evidence>
<feature type="domain" description="SWIM-type" evidence="3">
    <location>
        <begin position="53"/>
        <end position="93"/>
    </location>
</feature>
<reference evidence="6 7" key="1">
    <citation type="submission" date="2015-09" db="EMBL/GenBank/DDBJ databases">
        <title>Genome sequence of Oxobacter pfennigii DSM 3222.</title>
        <authorList>
            <person name="Poehlein A."/>
            <person name="Bengelsdorf F.R."/>
            <person name="Schiel-Bengelsdorf B."/>
            <person name="Duerre P."/>
            <person name="Daniel R."/>
        </authorList>
    </citation>
    <scope>NUCLEOTIDE SEQUENCE [LARGE SCALE GENOMIC DNA]</scope>
    <source>
        <strain evidence="6 7">DSM 3222</strain>
    </source>
</reference>
<evidence type="ECO:0000259" key="5">
    <source>
        <dbReference type="PROSITE" id="PS51194"/>
    </source>
</evidence>
<dbReference type="AlphaFoldDB" id="A0A0P8WAS2"/>